<dbReference type="EMBL" id="GU943110">
    <property type="protein sequence ID" value="ADD95920.1"/>
    <property type="molecule type" value="Genomic_DNA"/>
</dbReference>
<reference evidence="1" key="1">
    <citation type="journal article" date="2010" name="ISME J.">
        <title>Metagenome of the Mediterranean deep chlorophyll maximum studied by direct and fosmid library 454 pyrosequencing.</title>
        <authorList>
            <person name="Ghai R."/>
            <person name="Martin-Cuadrado A.B."/>
            <person name="Molto A.G."/>
            <person name="Heredia I.G."/>
            <person name="Cabrera R."/>
            <person name="Martin J."/>
            <person name="Verdu M."/>
            <person name="Deschamps P."/>
            <person name="Moreira D."/>
            <person name="Lopez-Garcia P."/>
            <person name="Mira A."/>
            <person name="Rodriguez-Valera F."/>
        </authorList>
    </citation>
    <scope>NUCLEOTIDE SEQUENCE</scope>
</reference>
<dbReference type="AlphaFoldDB" id="D6PJL9"/>
<organism evidence="1">
    <name type="scientific">uncultured organism MedDCM-OCT-S01-C81</name>
    <dbReference type="NCBI Taxonomy" id="743603"/>
    <lineage>
        <taxon>unclassified sequences</taxon>
        <taxon>environmental samples</taxon>
    </lineage>
</organism>
<accession>D6PJL9</accession>
<sequence>MKGRDFTHQAFKLDSHSPLNLLIRPIPTQRIGLNGICPDCERVGVEKWKFVHVEAGWEAKALNDL</sequence>
<protein>
    <submittedName>
        <fullName evidence="1">Uncharacterized protein</fullName>
    </submittedName>
</protein>
<name>D6PJL9_9ZZZZ</name>
<proteinExistence type="predicted"/>
<evidence type="ECO:0000313" key="1">
    <source>
        <dbReference type="EMBL" id="ADD95920.1"/>
    </source>
</evidence>